<dbReference type="PANTHER" id="PTHR38123:SF6">
    <property type="entry name" value="CELL WALL SERINE-THREONINE-RICH GALACTOMANNOPROTEIN MP1 (AFU_ORTHOLOGUE AFUA_4G03240)"/>
    <property type="match status" value="1"/>
</dbReference>
<feature type="compositionally biased region" description="Low complexity" evidence="9">
    <location>
        <begin position="185"/>
        <end position="255"/>
    </location>
</feature>
<gene>
    <name evidence="11" type="ORF">BDV29DRAFT_180726</name>
</gene>
<dbReference type="Gene3D" id="1.20.1280.140">
    <property type="match status" value="1"/>
</dbReference>
<keyword evidence="4 10" id="KW-0732">Signal</keyword>
<name>A0A5N5WS89_9EURO</name>
<organism evidence="11 12">
    <name type="scientific">Aspergillus leporis</name>
    <dbReference type="NCBI Taxonomy" id="41062"/>
    <lineage>
        <taxon>Eukaryota</taxon>
        <taxon>Fungi</taxon>
        <taxon>Dikarya</taxon>
        <taxon>Ascomycota</taxon>
        <taxon>Pezizomycotina</taxon>
        <taxon>Eurotiomycetes</taxon>
        <taxon>Eurotiomycetidae</taxon>
        <taxon>Eurotiales</taxon>
        <taxon>Aspergillaceae</taxon>
        <taxon>Aspergillus</taxon>
        <taxon>Aspergillus subgen. Circumdati</taxon>
    </lineage>
</organism>
<feature type="region of interest" description="Disordered" evidence="9">
    <location>
        <begin position="180"/>
        <end position="259"/>
    </location>
</feature>
<dbReference type="OrthoDB" id="2422134at2759"/>
<dbReference type="FunFam" id="1.20.1280.140:FF:000001">
    <property type="entry name" value="Cell wall serine-threonine-rich galactomannoprotein Mp1"/>
    <property type="match status" value="1"/>
</dbReference>
<accession>A0A5N5WS89</accession>
<dbReference type="Proteomes" id="UP000326565">
    <property type="component" value="Unassembled WGS sequence"/>
</dbReference>
<evidence type="ECO:0000256" key="5">
    <source>
        <dbReference type="ARBA" id="ARBA00023121"/>
    </source>
</evidence>
<evidence type="ECO:0000256" key="2">
    <source>
        <dbReference type="ARBA" id="ARBA00022512"/>
    </source>
</evidence>
<comment type="similarity">
    <text evidence="7">Belongs to the cell wall mannoprotein 1 family.</text>
</comment>
<sequence length="284" mass="27671">MKFSAVFLTLGLASTAMATPAQVSRDVSLVERAGSSATDIIADIQSKTEALDSVIKGYSGGDPSKVESASADLISTITKGTDSIKSGPDLSSADALALTSPVQDLTKKVEQAINDIIAKKDEFVKAGAGGKVKESLNQQKSAADGLASAITSKVPEGLRDIAKQLSAGISTAIQKGVDEYKDVSDSGSSSSASATPTGTASGSSSASQTGSASATKTATASSSTGVIPTSSGAASSSAHTGSASATRSGSASATSPPLATGAANKATIGYSLGAVAMAAIAVAV</sequence>
<comment type="subcellular location">
    <subcellularLocation>
        <location evidence="1">Secreted</location>
        <location evidence="1">Cell wall</location>
    </subcellularLocation>
</comment>
<keyword evidence="5" id="KW-0446">Lipid-binding</keyword>
<keyword evidence="12" id="KW-1185">Reference proteome</keyword>
<evidence type="ECO:0000256" key="10">
    <source>
        <dbReference type="SAM" id="SignalP"/>
    </source>
</evidence>
<keyword evidence="2" id="KW-0134">Cell wall</keyword>
<feature type="chain" id="PRO_5024837815" description="Cell wall mannoprotein 1" evidence="10">
    <location>
        <begin position="19"/>
        <end position="284"/>
    </location>
</feature>
<keyword evidence="3" id="KW-0964">Secreted</keyword>
<dbReference type="EMBL" id="ML732298">
    <property type="protein sequence ID" value="KAB8070577.1"/>
    <property type="molecule type" value="Genomic_DNA"/>
</dbReference>
<protein>
    <recommendedName>
        <fullName evidence="8">Cell wall mannoprotein 1</fullName>
    </recommendedName>
</protein>
<comment type="function">
    <text evidence="6">Constitutive protein of the cell wall. Antigen target of host humoral immune response.</text>
</comment>
<dbReference type="PANTHER" id="PTHR38123">
    <property type="entry name" value="CELL WALL SERINE-THREONINE-RICH GALACTOMANNOPROTEIN MP1 (AFU_ORTHOLOGUE AFUA_4G03240)"/>
    <property type="match status" value="1"/>
</dbReference>
<dbReference type="GO" id="GO:0009277">
    <property type="term" value="C:fungal-type cell wall"/>
    <property type="evidence" value="ECO:0007669"/>
    <property type="project" value="UniProtKB-ARBA"/>
</dbReference>
<dbReference type="AlphaFoldDB" id="A0A5N5WS89"/>
<evidence type="ECO:0000313" key="11">
    <source>
        <dbReference type="EMBL" id="KAB8070577.1"/>
    </source>
</evidence>
<dbReference type="InterPro" id="IPR021054">
    <property type="entry name" value="Cell_wall_mannoprotein_1"/>
</dbReference>
<evidence type="ECO:0000256" key="9">
    <source>
        <dbReference type="SAM" id="MobiDB-lite"/>
    </source>
</evidence>
<evidence type="ECO:0000256" key="7">
    <source>
        <dbReference type="ARBA" id="ARBA00060953"/>
    </source>
</evidence>
<dbReference type="GO" id="GO:0008289">
    <property type="term" value="F:lipid binding"/>
    <property type="evidence" value="ECO:0007669"/>
    <property type="project" value="UniProtKB-KW"/>
</dbReference>
<dbReference type="GO" id="GO:0005576">
    <property type="term" value="C:extracellular region"/>
    <property type="evidence" value="ECO:0007669"/>
    <property type="project" value="TreeGrafter"/>
</dbReference>
<dbReference type="Pfam" id="PF12296">
    <property type="entry name" value="HsbA"/>
    <property type="match status" value="1"/>
</dbReference>
<evidence type="ECO:0000256" key="8">
    <source>
        <dbReference type="ARBA" id="ARBA00071527"/>
    </source>
</evidence>
<feature type="signal peptide" evidence="10">
    <location>
        <begin position="1"/>
        <end position="18"/>
    </location>
</feature>
<evidence type="ECO:0000256" key="3">
    <source>
        <dbReference type="ARBA" id="ARBA00022525"/>
    </source>
</evidence>
<evidence type="ECO:0000313" key="12">
    <source>
        <dbReference type="Proteomes" id="UP000326565"/>
    </source>
</evidence>
<evidence type="ECO:0000256" key="4">
    <source>
        <dbReference type="ARBA" id="ARBA00022729"/>
    </source>
</evidence>
<evidence type="ECO:0000256" key="1">
    <source>
        <dbReference type="ARBA" id="ARBA00004191"/>
    </source>
</evidence>
<evidence type="ECO:0000256" key="6">
    <source>
        <dbReference type="ARBA" id="ARBA00056563"/>
    </source>
</evidence>
<reference evidence="11 12" key="1">
    <citation type="submission" date="2019-04" db="EMBL/GenBank/DDBJ databases">
        <title>Friends and foes A comparative genomics study of 23 Aspergillus species from section Flavi.</title>
        <authorList>
            <consortium name="DOE Joint Genome Institute"/>
            <person name="Kjaerbolling I."/>
            <person name="Vesth T."/>
            <person name="Frisvad J.C."/>
            <person name="Nybo J.L."/>
            <person name="Theobald S."/>
            <person name="Kildgaard S."/>
            <person name="Isbrandt T."/>
            <person name="Kuo A."/>
            <person name="Sato A."/>
            <person name="Lyhne E.K."/>
            <person name="Kogle M.E."/>
            <person name="Wiebenga A."/>
            <person name="Kun R.S."/>
            <person name="Lubbers R.J."/>
            <person name="Makela M.R."/>
            <person name="Barry K."/>
            <person name="Chovatia M."/>
            <person name="Clum A."/>
            <person name="Daum C."/>
            <person name="Haridas S."/>
            <person name="He G."/>
            <person name="LaButti K."/>
            <person name="Lipzen A."/>
            <person name="Mondo S."/>
            <person name="Riley R."/>
            <person name="Salamov A."/>
            <person name="Simmons B.A."/>
            <person name="Magnuson J.K."/>
            <person name="Henrissat B."/>
            <person name="Mortensen U.H."/>
            <person name="Larsen T.O."/>
            <person name="Devries R.P."/>
            <person name="Grigoriev I.V."/>
            <person name="Machida M."/>
            <person name="Baker S.E."/>
            <person name="Andersen M.R."/>
        </authorList>
    </citation>
    <scope>NUCLEOTIDE SEQUENCE [LARGE SCALE GENOMIC DNA]</scope>
    <source>
        <strain evidence="11 12">CBS 151.66</strain>
    </source>
</reference>
<proteinExistence type="inferred from homology"/>